<dbReference type="EMBL" id="QZEI01000010">
    <property type="protein sequence ID" value="RLV60948.1"/>
    <property type="molecule type" value="Genomic_DNA"/>
</dbReference>
<sequence length="49" mass="5563">MNERLLPLNIPQKVVEVTQTEAEEMGAFEEDALSELNAWEAVEVDTDEE</sequence>
<accession>A0A3L8Q267</accession>
<dbReference type="Proteomes" id="UP000281474">
    <property type="component" value="Unassembled WGS sequence"/>
</dbReference>
<proteinExistence type="predicted"/>
<keyword evidence="2" id="KW-1185">Reference proteome</keyword>
<dbReference type="AlphaFoldDB" id="A0A3L8Q267"/>
<organism evidence="1 2">
    <name type="scientific">Parashewanella curva</name>
    <dbReference type="NCBI Taxonomy" id="2338552"/>
    <lineage>
        <taxon>Bacteria</taxon>
        <taxon>Pseudomonadati</taxon>
        <taxon>Pseudomonadota</taxon>
        <taxon>Gammaproteobacteria</taxon>
        <taxon>Alteromonadales</taxon>
        <taxon>Shewanellaceae</taxon>
        <taxon>Parashewanella</taxon>
    </lineage>
</organism>
<dbReference type="OrthoDB" id="6402046at2"/>
<evidence type="ECO:0000313" key="2">
    <source>
        <dbReference type="Proteomes" id="UP000281474"/>
    </source>
</evidence>
<gene>
    <name evidence="1" type="ORF">D5018_04335</name>
</gene>
<comment type="caution">
    <text evidence="1">The sequence shown here is derived from an EMBL/GenBank/DDBJ whole genome shotgun (WGS) entry which is preliminary data.</text>
</comment>
<evidence type="ECO:0000313" key="1">
    <source>
        <dbReference type="EMBL" id="RLV60948.1"/>
    </source>
</evidence>
<name>A0A3L8Q267_9GAMM</name>
<reference evidence="1 2" key="1">
    <citation type="submission" date="2018-09" db="EMBL/GenBank/DDBJ databases">
        <title>Phylogeny of the Shewanellaceae, and recommendation for two new genera, Pseudoshewanella and Parashewanella.</title>
        <authorList>
            <person name="Wang G."/>
        </authorList>
    </citation>
    <scope>NUCLEOTIDE SEQUENCE [LARGE SCALE GENOMIC DNA]</scope>
    <source>
        <strain evidence="1 2">C51</strain>
    </source>
</reference>
<protein>
    <submittedName>
        <fullName evidence="1">Conjugal transfer protein TraD</fullName>
    </submittedName>
</protein>